<dbReference type="InterPro" id="IPR050237">
    <property type="entry name" value="ATP-dep_AMP-bd_enzyme"/>
</dbReference>
<dbReference type="Pfam" id="PF13193">
    <property type="entry name" value="AMP-binding_C"/>
    <property type="match status" value="1"/>
</dbReference>
<dbReference type="PANTHER" id="PTHR43767:SF1">
    <property type="entry name" value="NONRIBOSOMAL PEPTIDE SYNTHASE PES1 (EUROFUNG)-RELATED"/>
    <property type="match status" value="1"/>
</dbReference>
<evidence type="ECO:0000256" key="1">
    <source>
        <dbReference type="SAM" id="MobiDB-lite"/>
    </source>
</evidence>
<feature type="region of interest" description="Disordered" evidence="1">
    <location>
        <begin position="126"/>
        <end position="149"/>
    </location>
</feature>
<feature type="compositionally biased region" description="Basic and acidic residues" evidence="1">
    <location>
        <begin position="73"/>
        <end position="84"/>
    </location>
</feature>
<dbReference type="SUPFAM" id="SSF56801">
    <property type="entry name" value="Acetyl-CoA synthetase-like"/>
    <property type="match status" value="1"/>
</dbReference>
<reference evidence="4" key="1">
    <citation type="submission" date="2023-07" db="EMBL/GenBank/DDBJ databases">
        <title>Whole genome shotgun sequence of Streptomyces achromogenes subsp. rubradiris NBRC 14000.</title>
        <authorList>
            <person name="Komaki H."/>
            <person name="Tamura T."/>
        </authorList>
    </citation>
    <scope>NUCLEOTIDE SEQUENCE [LARGE SCALE GENOMIC DNA]</scope>
    <source>
        <strain evidence="4">NBRC 14000</strain>
    </source>
</reference>
<evidence type="ECO:0000313" key="3">
    <source>
        <dbReference type="EMBL" id="GHI52697.1"/>
    </source>
</evidence>
<evidence type="ECO:0000313" key="4">
    <source>
        <dbReference type="Proteomes" id="UP000646738"/>
    </source>
</evidence>
<dbReference type="PANTHER" id="PTHR43767">
    <property type="entry name" value="LONG-CHAIN-FATTY-ACID--COA LIGASE"/>
    <property type="match status" value="1"/>
</dbReference>
<dbReference type="EMBL" id="BNEA01000009">
    <property type="protein sequence ID" value="GHI52697.1"/>
    <property type="molecule type" value="Genomic_DNA"/>
</dbReference>
<accession>A0ABQ3RA82</accession>
<dbReference type="InterPro" id="IPR042099">
    <property type="entry name" value="ANL_N_sf"/>
</dbReference>
<proteinExistence type="predicted"/>
<comment type="caution">
    <text evidence="3">The sequence shown here is derived from an EMBL/GenBank/DDBJ whole genome shotgun (WGS) entry which is preliminary data.</text>
</comment>
<feature type="region of interest" description="Disordered" evidence="1">
    <location>
        <begin position="58"/>
        <end position="84"/>
    </location>
</feature>
<evidence type="ECO:0000259" key="2">
    <source>
        <dbReference type="Pfam" id="PF13193"/>
    </source>
</evidence>
<dbReference type="Gene3D" id="3.40.50.12780">
    <property type="entry name" value="N-terminal domain of ligase-like"/>
    <property type="match status" value="1"/>
</dbReference>
<protein>
    <recommendedName>
        <fullName evidence="2">AMP-binding enzyme C-terminal domain-containing protein</fullName>
    </recommendedName>
</protein>
<sequence length="149" mass="15821">MPGVDVRIVDPETGRDVPAGAEGEVWCARPERDAGYHNKPEATAAAFQDGWYRTGDLARRDAAGTSTISGRNQRSDRRGGENVHPEEIEAVIRAVPGIADVGVAGRPHEVLGEVPVAYVVAGPSGVEGRRRDRTVPPGAVHVQASRRGL</sequence>
<dbReference type="InterPro" id="IPR045851">
    <property type="entry name" value="AMP-bd_C_sf"/>
</dbReference>
<dbReference type="Gene3D" id="3.30.300.30">
    <property type="match status" value="1"/>
</dbReference>
<feature type="domain" description="AMP-binding enzyme C-terminal" evidence="2">
    <location>
        <begin position="87"/>
        <end position="122"/>
    </location>
</feature>
<dbReference type="Proteomes" id="UP000646738">
    <property type="component" value="Unassembled WGS sequence"/>
</dbReference>
<keyword evidence="4" id="KW-1185">Reference proteome</keyword>
<name>A0ABQ3RA82_STRRR</name>
<gene>
    <name evidence="3" type="ORF">Srubr_25430</name>
</gene>
<organism evidence="3 4">
    <name type="scientific">Streptomyces rubradiris</name>
    <name type="common">Streptomyces achromogenes subsp. rubradiris</name>
    <dbReference type="NCBI Taxonomy" id="285531"/>
    <lineage>
        <taxon>Bacteria</taxon>
        <taxon>Bacillati</taxon>
        <taxon>Actinomycetota</taxon>
        <taxon>Actinomycetes</taxon>
        <taxon>Kitasatosporales</taxon>
        <taxon>Streptomycetaceae</taxon>
        <taxon>Streptomyces</taxon>
    </lineage>
</organism>
<dbReference type="InterPro" id="IPR025110">
    <property type="entry name" value="AMP-bd_C"/>
</dbReference>